<dbReference type="Pfam" id="PF00132">
    <property type="entry name" value="Hexapep"/>
    <property type="match status" value="2"/>
</dbReference>
<dbReference type="PANTHER" id="PTHR43300:SF7">
    <property type="entry name" value="UDP-N-ACETYLBACILLOSAMINE N-ACETYLTRANSFERASE"/>
    <property type="match status" value="1"/>
</dbReference>
<dbReference type="SUPFAM" id="SSF51161">
    <property type="entry name" value="Trimeric LpxA-like enzymes"/>
    <property type="match status" value="1"/>
</dbReference>
<dbReference type="InterPro" id="IPR020019">
    <property type="entry name" value="AcTrfase_PglD-like"/>
</dbReference>
<keyword evidence="5" id="KW-0808">Transferase</keyword>
<dbReference type="Gene3D" id="3.40.50.20">
    <property type="match status" value="1"/>
</dbReference>
<evidence type="ECO:0000313" key="6">
    <source>
        <dbReference type="Proteomes" id="UP000587415"/>
    </source>
</evidence>
<dbReference type="Pfam" id="PF17836">
    <property type="entry name" value="PglD_N"/>
    <property type="match status" value="1"/>
</dbReference>
<dbReference type="AlphaFoldDB" id="A0A7X6BNC9"/>
<feature type="domain" description="PglD N-terminal" evidence="4">
    <location>
        <begin position="2"/>
        <end position="75"/>
    </location>
</feature>
<dbReference type="InterPro" id="IPR041561">
    <property type="entry name" value="PglD_N"/>
</dbReference>
<keyword evidence="5" id="KW-0012">Acyltransferase</keyword>
<feature type="binding site" evidence="3">
    <location>
        <position position="66"/>
    </location>
    <ligand>
        <name>substrate</name>
    </ligand>
</feature>
<dbReference type="RefSeq" id="WP_168046261.1">
    <property type="nucleotide sequence ID" value="NZ_JAATJM010000001.1"/>
</dbReference>
<dbReference type="PANTHER" id="PTHR43300">
    <property type="entry name" value="ACETYLTRANSFERASE"/>
    <property type="match status" value="1"/>
</dbReference>
<protein>
    <submittedName>
        <fullName evidence="5">Sugar O-acyltransferase (Sialic acid O-acetyltransferase NeuD family)</fullName>
    </submittedName>
</protein>
<dbReference type="CDD" id="cd03360">
    <property type="entry name" value="LbH_AT_putative"/>
    <property type="match status" value="1"/>
</dbReference>
<evidence type="ECO:0000313" key="5">
    <source>
        <dbReference type="EMBL" id="NJC41287.1"/>
    </source>
</evidence>
<feature type="active site" description="Proton acceptor" evidence="2">
    <location>
        <position position="133"/>
    </location>
</feature>
<gene>
    <name evidence="5" type="ORF">GGQ87_001545</name>
</gene>
<dbReference type="Gene3D" id="2.160.10.10">
    <property type="entry name" value="Hexapeptide repeat proteins"/>
    <property type="match status" value="1"/>
</dbReference>
<evidence type="ECO:0000256" key="2">
    <source>
        <dbReference type="PIRSR" id="PIRSR620019-1"/>
    </source>
</evidence>
<sequence>MIHLIGGGGHCKVVIDALLAGGADRGGLRVRDGRPEMQGAEVLGVTVDCPEIDERLSGQAVHVAVGANAVRARLFLAAEAAGARPVAVRHPSASLSPLARIGDGAFVGALAVVGPGAVVGRNVIVNHGAVVEHDSRIGDHAFIGANAALGGGVTIGERATVGPGAVVPTGRTVGPGAVVAPGAVVSRDLQSDETWPDAKAPGGSCNA</sequence>
<dbReference type="InterPro" id="IPR011004">
    <property type="entry name" value="Trimer_LpxA-like_sf"/>
</dbReference>
<dbReference type="EMBL" id="JAATJM010000001">
    <property type="protein sequence ID" value="NJC41287.1"/>
    <property type="molecule type" value="Genomic_DNA"/>
</dbReference>
<dbReference type="GO" id="GO:0016746">
    <property type="term" value="F:acyltransferase activity"/>
    <property type="evidence" value="ECO:0007669"/>
    <property type="project" value="UniProtKB-KW"/>
</dbReference>
<reference evidence="5 6" key="1">
    <citation type="submission" date="2020-03" db="EMBL/GenBank/DDBJ databases">
        <title>Genomic Encyclopedia of Type Strains, Phase IV (KMG-IV): sequencing the most valuable type-strain genomes for metagenomic binning, comparative biology and taxonomic classification.</title>
        <authorList>
            <person name="Goeker M."/>
        </authorList>
    </citation>
    <scope>NUCLEOTIDE SEQUENCE [LARGE SCALE GENOMIC DNA]</scope>
    <source>
        <strain evidence="5 6">DSM 4736</strain>
    </source>
</reference>
<organism evidence="5 6">
    <name type="scientific">Brevundimonas alba</name>
    <dbReference type="NCBI Taxonomy" id="74314"/>
    <lineage>
        <taxon>Bacteria</taxon>
        <taxon>Pseudomonadati</taxon>
        <taxon>Pseudomonadota</taxon>
        <taxon>Alphaproteobacteria</taxon>
        <taxon>Caulobacterales</taxon>
        <taxon>Caulobacteraceae</taxon>
        <taxon>Brevundimonas</taxon>
    </lineage>
</organism>
<comment type="caution">
    <text evidence="5">The sequence shown here is derived from an EMBL/GenBank/DDBJ whole genome shotgun (WGS) entry which is preliminary data.</text>
</comment>
<name>A0A7X6BNC9_9CAUL</name>
<proteinExistence type="inferred from homology"/>
<feature type="site" description="Increases basicity of active site His" evidence="2">
    <location>
        <position position="134"/>
    </location>
</feature>
<keyword evidence="6" id="KW-1185">Reference proteome</keyword>
<accession>A0A7X6BNC9</accession>
<dbReference type="InterPro" id="IPR001451">
    <property type="entry name" value="Hexapep"/>
</dbReference>
<evidence type="ECO:0000259" key="4">
    <source>
        <dbReference type="Pfam" id="PF17836"/>
    </source>
</evidence>
<evidence type="ECO:0000256" key="3">
    <source>
        <dbReference type="PIRSR" id="PIRSR620019-2"/>
    </source>
</evidence>
<evidence type="ECO:0000256" key="1">
    <source>
        <dbReference type="ARBA" id="ARBA00007274"/>
    </source>
</evidence>
<dbReference type="InterPro" id="IPR050179">
    <property type="entry name" value="Trans_hexapeptide_repeat"/>
</dbReference>
<comment type="similarity">
    <text evidence="1">Belongs to the transferase hexapeptide repeat family.</text>
</comment>
<dbReference type="Proteomes" id="UP000587415">
    <property type="component" value="Unassembled WGS sequence"/>
</dbReference>